<evidence type="ECO:0000313" key="2">
    <source>
        <dbReference type="EMBL" id="CAG7724413.1"/>
    </source>
</evidence>
<feature type="region of interest" description="Disordered" evidence="1">
    <location>
        <begin position="342"/>
        <end position="386"/>
    </location>
</feature>
<name>A0A8J2NYW7_9HEXA</name>
<organism evidence="2 3">
    <name type="scientific">Allacma fusca</name>
    <dbReference type="NCBI Taxonomy" id="39272"/>
    <lineage>
        <taxon>Eukaryota</taxon>
        <taxon>Metazoa</taxon>
        <taxon>Ecdysozoa</taxon>
        <taxon>Arthropoda</taxon>
        <taxon>Hexapoda</taxon>
        <taxon>Collembola</taxon>
        <taxon>Symphypleona</taxon>
        <taxon>Sminthuridae</taxon>
        <taxon>Allacma</taxon>
    </lineage>
</organism>
<comment type="caution">
    <text evidence="2">The sequence shown here is derived from an EMBL/GenBank/DDBJ whole genome shotgun (WGS) entry which is preliminary data.</text>
</comment>
<gene>
    <name evidence="2" type="ORF">AFUS01_LOCUS13441</name>
</gene>
<feature type="compositionally biased region" description="Polar residues" evidence="1">
    <location>
        <begin position="351"/>
        <end position="362"/>
    </location>
</feature>
<evidence type="ECO:0000313" key="3">
    <source>
        <dbReference type="Proteomes" id="UP000708208"/>
    </source>
</evidence>
<proteinExistence type="predicted"/>
<dbReference type="OrthoDB" id="8249012at2759"/>
<sequence>MSEITTAAFLAKGTNGQFRYVLSLYDEALRLKAEAKSKKPQELIKLDQWYQKEFPKKIKSRGKDPHIIHDELVTIMKWKLARGKFRPRLKELVTMNSPRVVETESRKAFRALFKKEDLGASIQYLCNLKGIGPATASAIVTAAAPERAAFMADECLAAVPEIEGIDYTLQEYLEMLKHIQQAVARLGGPDEWNPHQVELALWTHHIILNYKPHLLQDMPDDTIPPQEDSLGSTVSSDSKEMFNQDSGGDSNGTLNVDYNNYELEQSSSFVTNDEDTLDNVVDMKCNSICSENINGITVVGKPPNHIDDGNIVLAPATSAQAETELVIIAPKLKNVELLDNAGSEEKELTTIPRSKNTVESSSQEQTPTDQPEEEDSPQPKKPKLTD</sequence>
<accession>A0A8J2NYW7</accession>
<evidence type="ECO:0000256" key="1">
    <source>
        <dbReference type="SAM" id="MobiDB-lite"/>
    </source>
</evidence>
<dbReference type="PANTHER" id="PTHR21521">
    <property type="entry name" value="AMUN, ISOFORM A"/>
    <property type="match status" value="1"/>
</dbReference>
<feature type="compositionally biased region" description="Polar residues" evidence="1">
    <location>
        <begin position="243"/>
        <end position="254"/>
    </location>
</feature>
<dbReference type="Proteomes" id="UP000708208">
    <property type="component" value="Unassembled WGS sequence"/>
</dbReference>
<protein>
    <submittedName>
        <fullName evidence="2">Uncharacterized protein</fullName>
    </submittedName>
</protein>
<keyword evidence="3" id="KW-1185">Reference proteome</keyword>
<dbReference type="PANTHER" id="PTHR21521:SF0">
    <property type="entry name" value="AMUN, ISOFORM A"/>
    <property type="match status" value="1"/>
</dbReference>
<dbReference type="AlphaFoldDB" id="A0A8J2NYW7"/>
<dbReference type="EMBL" id="CAJVCH010109551">
    <property type="protein sequence ID" value="CAG7724413.1"/>
    <property type="molecule type" value="Genomic_DNA"/>
</dbReference>
<feature type="region of interest" description="Disordered" evidence="1">
    <location>
        <begin position="220"/>
        <end position="254"/>
    </location>
</feature>
<reference evidence="2" key="1">
    <citation type="submission" date="2021-06" db="EMBL/GenBank/DDBJ databases">
        <authorList>
            <person name="Hodson N. C."/>
            <person name="Mongue J. A."/>
            <person name="Jaron S. K."/>
        </authorList>
    </citation>
    <scope>NUCLEOTIDE SEQUENCE</scope>
</reference>